<protein>
    <submittedName>
        <fullName evidence="1">Transposase</fullName>
    </submittedName>
</protein>
<keyword evidence="2" id="KW-1185">Reference proteome</keyword>
<dbReference type="Proteomes" id="UP000616151">
    <property type="component" value="Unassembled WGS sequence"/>
</dbReference>
<gene>
    <name evidence="1" type="ORF">JHL16_18185</name>
</gene>
<organism evidence="1 2">
    <name type="scientific">Taklimakanibacter albus</name>
    <dbReference type="NCBI Taxonomy" id="2800327"/>
    <lineage>
        <taxon>Bacteria</taxon>
        <taxon>Pseudomonadati</taxon>
        <taxon>Pseudomonadota</taxon>
        <taxon>Alphaproteobacteria</taxon>
        <taxon>Hyphomicrobiales</taxon>
        <taxon>Aestuariivirgaceae</taxon>
        <taxon>Taklimakanibacter</taxon>
    </lineage>
</organism>
<name>A0ACC5R6Q0_9HYPH</name>
<evidence type="ECO:0000313" key="1">
    <source>
        <dbReference type="EMBL" id="MBK1868288.1"/>
    </source>
</evidence>
<proteinExistence type="predicted"/>
<comment type="caution">
    <text evidence="1">The sequence shown here is derived from an EMBL/GenBank/DDBJ whole genome shotgun (WGS) entry which is preliminary data.</text>
</comment>
<reference evidence="1" key="1">
    <citation type="submission" date="2021-01" db="EMBL/GenBank/DDBJ databases">
        <authorList>
            <person name="Sun Q."/>
        </authorList>
    </citation>
    <scope>NUCLEOTIDE SEQUENCE</scope>
    <source>
        <strain evidence="1">YIM B02566</strain>
    </source>
</reference>
<accession>A0ACC5R6Q0</accession>
<dbReference type="EMBL" id="JAENHL010000007">
    <property type="protein sequence ID" value="MBK1868288.1"/>
    <property type="molecule type" value="Genomic_DNA"/>
</dbReference>
<evidence type="ECO:0000313" key="2">
    <source>
        <dbReference type="Proteomes" id="UP000616151"/>
    </source>
</evidence>
<sequence length="704" mass="78187">MKEWLTAAEIAARKLPGLPGSKSNIQSMADREGWKSAKASDGEPLARRRKGPGGGFEYHISVLPASARVAMKSEELKVDVIATPTTEIAPPPPVFTEKNMLRRDSRLALLSLADAHYSANLALGRAAADYDFAGRYNQGLIEIPGWIKQQIAYASGRSIKRWRMLRDAGHWHQIGNGVSKRGRKSTLGTADDGEIAIYISGLLVAQPHLTADHIRDLVEAKFAPETLPSIRSFQRYISTWKSRNGAVVAKLTNPDGFRNSIRLSGSGAYSHIRRLNELWEIDASPADVLLKDGRYSIYVAVDVWSRRMMTYVTRTPRTEAALLLIRRAIIAWGVPEQIRTDNGADFTSYHFKRAVHSLGIGHDITNPFSPEEKGIVERHIGTLQRGLMPLLPGFIGHNVQDRKQIEARRAFAARLGESDAKTFCVDLDHDELQRAMDAWCTDKFAHSPHKGLDGQTPFLRAQAYNGALRKIENLRALDLLLAPVAGSDGYRTVTKQGIRLDYGYYIAHELMAGAKVYCRQDPEDLGRLYIFESETGAFLAEAICPERSGVNPRQLVAAARAAQQDLIRERTQEIRREARRIKPRDMIDDVLGLAKSKNRNIMPFPKPADTHSSPALDEAASALSAPIAMPGQLPIAQATTNVVSLPETAKQRFRRAIAIQEAMTKSDAVDADAARWLTSYVQSAEFKAHIAMFEDFGREWLEEA</sequence>